<dbReference type="PANTHER" id="PTHR36766">
    <property type="entry name" value="PLANT BROAD-SPECTRUM MILDEW RESISTANCE PROTEIN RPW8"/>
    <property type="match status" value="1"/>
</dbReference>
<protein>
    <submittedName>
        <fullName evidence="2">Uncharacterized protein</fullName>
    </submittedName>
</protein>
<evidence type="ECO:0000256" key="1">
    <source>
        <dbReference type="ARBA" id="ARBA00022821"/>
    </source>
</evidence>
<evidence type="ECO:0000313" key="3">
    <source>
        <dbReference type="Proteomes" id="UP000796880"/>
    </source>
</evidence>
<reference evidence="2" key="1">
    <citation type="submission" date="2020-03" db="EMBL/GenBank/DDBJ databases">
        <title>A high-quality chromosome-level genome assembly of a woody plant with both climbing and erect habits, Rhamnella rubrinervis.</title>
        <authorList>
            <person name="Lu Z."/>
            <person name="Yang Y."/>
            <person name="Zhu X."/>
            <person name="Sun Y."/>
        </authorList>
    </citation>
    <scope>NUCLEOTIDE SEQUENCE</scope>
    <source>
        <strain evidence="2">BYM</strain>
        <tissue evidence="2">Leaf</tissue>
    </source>
</reference>
<name>A0A8K0HNM9_9ROSA</name>
<gene>
    <name evidence="2" type="ORF">FNV43_RR00160</name>
</gene>
<dbReference type="EMBL" id="VOIH02000001">
    <property type="protein sequence ID" value="KAF3455529.1"/>
    <property type="molecule type" value="Genomic_DNA"/>
</dbReference>
<dbReference type="InterPro" id="IPR032675">
    <property type="entry name" value="LRR_dom_sf"/>
</dbReference>
<dbReference type="SUPFAM" id="SSF52058">
    <property type="entry name" value="L domain-like"/>
    <property type="match status" value="1"/>
</dbReference>
<dbReference type="Proteomes" id="UP000796880">
    <property type="component" value="Unassembled WGS sequence"/>
</dbReference>
<organism evidence="2 3">
    <name type="scientific">Rhamnella rubrinervis</name>
    <dbReference type="NCBI Taxonomy" id="2594499"/>
    <lineage>
        <taxon>Eukaryota</taxon>
        <taxon>Viridiplantae</taxon>
        <taxon>Streptophyta</taxon>
        <taxon>Embryophyta</taxon>
        <taxon>Tracheophyta</taxon>
        <taxon>Spermatophyta</taxon>
        <taxon>Magnoliopsida</taxon>
        <taxon>eudicotyledons</taxon>
        <taxon>Gunneridae</taxon>
        <taxon>Pentapetalae</taxon>
        <taxon>rosids</taxon>
        <taxon>fabids</taxon>
        <taxon>Rosales</taxon>
        <taxon>Rhamnaceae</taxon>
        <taxon>rhamnoid group</taxon>
        <taxon>Rhamneae</taxon>
        <taxon>Rhamnella</taxon>
    </lineage>
</organism>
<sequence>MSSTSADVVASLAGWRLPSSLQTIEIRECGELLSLSEGVDRWPCSNLKTLDILSCPKLFARQWNLGMLTSLTSLTIGGVDAERLVSFPEEERQLPTSFTLTRCPELQCLPEDGMPASLTHLELYDLPNLKSLNANTFRRLTTLQNLSIAFCTQLRCLPEERLLASLSMLHINGYPLNKRCQKNKGRDWEKIKHIPNIFIDSKRL</sequence>
<dbReference type="Gene3D" id="3.80.10.10">
    <property type="entry name" value="Ribonuclease Inhibitor"/>
    <property type="match status" value="1"/>
</dbReference>
<dbReference type="AlphaFoldDB" id="A0A8K0HNM9"/>
<keyword evidence="1" id="KW-0611">Plant defense</keyword>
<proteinExistence type="predicted"/>
<comment type="caution">
    <text evidence="2">The sequence shown here is derived from an EMBL/GenBank/DDBJ whole genome shotgun (WGS) entry which is preliminary data.</text>
</comment>
<dbReference type="OrthoDB" id="1725454at2759"/>
<accession>A0A8K0HNM9</accession>
<evidence type="ECO:0000313" key="2">
    <source>
        <dbReference type="EMBL" id="KAF3455529.1"/>
    </source>
</evidence>
<dbReference type="PANTHER" id="PTHR36766:SF30">
    <property type="entry name" value="TIR-NBS TYPE DISEASE RESISTANCE PROTEIN-RELATED"/>
    <property type="match status" value="1"/>
</dbReference>
<keyword evidence="3" id="KW-1185">Reference proteome</keyword>
<dbReference type="GO" id="GO:0006952">
    <property type="term" value="P:defense response"/>
    <property type="evidence" value="ECO:0007669"/>
    <property type="project" value="UniProtKB-KW"/>
</dbReference>